<keyword evidence="7" id="KW-1185">Reference proteome</keyword>
<dbReference type="PANTHER" id="PTHR15162:SF7">
    <property type="entry name" value="SUCCINYLGLUTAMATE DESUCCINYLASE"/>
    <property type="match status" value="1"/>
</dbReference>
<sequence length="319" mass="34877">MGKIAESERIIGHYRGAENGPLVVAIGGIHGNEPAGVLALERLFEMLADEPRLNPGFSFKGEFLALRGNLEALALGKRFIDVDLNRIWRPLEGRPDQSSTSEDHELHELLAAIETAVEEAPLSELILLDIHTTTAQGGIFAITGDDAPSLSLAAEMSVPVIKGMLSGLQGTTLHYFRGNHFATNLPVRAISFEAGNHEDPLSVDLALAATINLLRALGCVKDEDVNSFHDQLLRERAANLPRLTELTYVHKIDHHGGDGFQMKPGYKNFQPVLKGELLATDKSGSITAPTDGYLLMPLYQKQGDEGFFIVRNYKFPLAY</sequence>
<accession>A0A5C7FWW7</accession>
<evidence type="ECO:0000256" key="4">
    <source>
        <dbReference type="ARBA" id="ARBA00022833"/>
    </source>
</evidence>
<evidence type="ECO:0000256" key="2">
    <source>
        <dbReference type="ARBA" id="ARBA00022723"/>
    </source>
</evidence>
<dbReference type="EMBL" id="VOXD01000014">
    <property type="protein sequence ID" value="TXF89391.1"/>
    <property type="molecule type" value="Genomic_DNA"/>
</dbReference>
<organism evidence="6 7">
    <name type="scientific">Neolewinella aurantiaca</name>
    <dbReference type="NCBI Taxonomy" id="2602767"/>
    <lineage>
        <taxon>Bacteria</taxon>
        <taxon>Pseudomonadati</taxon>
        <taxon>Bacteroidota</taxon>
        <taxon>Saprospiria</taxon>
        <taxon>Saprospirales</taxon>
        <taxon>Lewinellaceae</taxon>
        <taxon>Neolewinella</taxon>
    </lineage>
</organism>
<comment type="caution">
    <text evidence="6">The sequence shown here is derived from an EMBL/GenBank/DDBJ whole genome shotgun (WGS) entry which is preliminary data.</text>
</comment>
<dbReference type="GO" id="GO:0016788">
    <property type="term" value="F:hydrolase activity, acting on ester bonds"/>
    <property type="evidence" value="ECO:0007669"/>
    <property type="project" value="InterPro"/>
</dbReference>
<dbReference type="Pfam" id="PF24827">
    <property type="entry name" value="AstE_AspA_cat"/>
    <property type="match status" value="1"/>
</dbReference>
<dbReference type="PANTHER" id="PTHR15162">
    <property type="entry name" value="ASPARTOACYLASE"/>
    <property type="match status" value="1"/>
</dbReference>
<dbReference type="GO" id="GO:0005829">
    <property type="term" value="C:cytosol"/>
    <property type="evidence" value="ECO:0007669"/>
    <property type="project" value="TreeGrafter"/>
</dbReference>
<comment type="cofactor">
    <cofactor evidence="1">
        <name>Zn(2+)</name>
        <dbReference type="ChEBI" id="CHEBI:29105"/>
    </cofactor>
</comment>
<protein>
    <submittedName>
        <fullName evidence="6">Succinylglutamate desuccinylase</fullName>
    </submittedName>
</protein>
<name>A0A5C7FWW7_9BACT</name>
<dbReference type="InterPro" id="IPR050178">
    <property type="entry name" value="AspA/AstE_fam"/>
</dbReference>
<evidence type="ECO:0000256" key="1">
    <source>
        <dbReference type="ARBA" id="ARBA00001947"/>
    </source>
</evidence>
<dbReference type="RefSeq" id="WP_147930701.1">
    <property type="nucleotide sequence ID" value="NZ_VOXD01000014.1"/>
</dbReference>
<evidence type="ECO:0000259" key="5">
    <source>
        <dbReference type="Pfam" id="PF24827"/>
    </source>
</evidence>
<dbReference type="GO" id="GO:0046872">
    <property type="term" value="F:metal ion binding"/>
    <property type="evidence" value="ECO:0007669"/>
    <property type="project" value="UniProtKB-KW"/>
</dbReference>
<reference evidence="6 7" key="1">
    <citation type="submission" date="2019-08" db="EMBL/GenBank/DDBJ databases">
        <title>Lewinella sp. strain SSH13 Genome sequencing and assembly.</title>
        <authorList>
            <person name="Kim I."/>
        </authorList>
    </citation>
    <scope>NUCLEOTIDE SEQUENCE [LARGE SCALE GENOMIC DNA]</scope>
    <source>
        <strain evidence="6 7">SSH13</strain>
    </source>
</reference>
<proteinExistence type="predicted"/>
<dbReference type="Proteomes" id="UP000321907">
    <property type="component" value="Unassembled WGS sequence"/>
</dbReference>
<dbReference type="OrthoDB" id="1523003at2"/>
<evidence type="ECO:0000313" key="6">
    <source>
        <dbReference type="EMBL" id="TXF89391.1"/>
    </source>
</evidence>
<keyword evidence="4" id="KW-0862">Zinc</keyword>
<dbReference type="SUPFAM" id="SSF53187">
    <property type="entry name" value="Zn-dependent exopeptidases"/>
    <property type="match status" value="1"/>
</dbReference>
<evidence type="ECO:0000313" key="7">
    <source>
        <dbReference type="Proteomes" id="UP000321907"/>
    </source>
</evidence>
<keyword evidence="3" id="KW-0378">Hydrolase</keyword>
<keyword evidence="2" id="KW-0479">Metal-binding</keyword>
<dbReference type="InterPro" id="IPR055438">
    <property type="entry name" value="AstE_AspA_cat"/>
</dbReference>
<gene>
    <name evidence="6" type="ORF">FUA23_10515</name>
</gene>
<dbReference type="Gene3D" id="3.40.630.10">
    <property type="entry name" value="Zn peptidases"/>
    <property type="match status" value="1"/>
</dbReference>
<evidence type="ECO:0000256" key="3">
    <source>
        <dbReference type="ARBA" id="ARBA00022801"/>
    </source>
</evidence>
<dbReference type="AlphaFoldDB" id="A0A5C7FWW7"/>
<feature type="domain" description="Succinylglutamate desuccinylase/Aspartoacylase catalytic" evidence="5">
    <location>
        <begin position="20"/>
        <end position="144"/>
    </location>
</feature>